<dbReference type="PRINTS" id="PR00727">
    <property type="entry name" value="LEADERPTASE"/>
</dbReference>
<dbReference type="Pfam" id="PF10502">
    <property type="entry name" value="Peptidase_S26"/>
    <property type="match status" value="2"/>
</dbReference>
<feature type="active site" evidence="9">
    <location>
        <position position="153"/>
    </location>
</feature>
<comment type="function">
    <text evidence="7">Catalyzes the removal of transit peptides required for the targeting of proteins from the mitochondrial matrix, across the inner membrane, into the inter-membrane space.</text>
</comment>
<dbReference type="InterPro" id="IPR019758">
    <property type="entry name" value="Pept_S26A_signal_pept_1_CS"/>
</dbReference>
<dbReference type="SUPFAM" id="SSF51306">
    <property type="entry name" value="LexA/Signal peptidase"/>
    <property type="match status" value="1"/>
</dbReference>
<organism evidence="11 12">
    <name type="scientific">Cinnamomum micranthum f. kanehirae</name>
    <dbReference type="NCBI Taxonomy" id="337451"/>
    <lineage>
        <taxon>Eukaryota</taxon>
        <taxon>Viridiplantae</taxon>
        <taxon>Streptophyta</taxon>
        <taxon>Embryophyta</taxon>
        <taxon>Tracheophyta</taxon>
        <taxon>Spermatophyta</taxon>
        <taxon>Magnoliopsida</taxon>
        <taxon>Magnoliidae</taxon>
        <taxon>Laurales</taxon>
        <taxon>Lauraceae</taxon>
        <taxon>Cinnamomum</taxon>
    </lineage>
</organism>
<dbReference type="PROSITE" id="PS00761">
    <property type="entry name" value="SPASE_I_3"/>
    <property type="match status" value="1"/>
</dbReference>
<feature type="active site" evidence="9">
    <location>
        <position position="109"/>
    </location>
</feature>
<keyword evidence="12" id="KW-1185">Reference proteome</keyword>
<comment type="caution">
    <text evidence="11">The sequence shown here is derived from an EMBL/GenBank/DDBJ whole genome shotgun (WGS) entry which is preliminary data.</text>
</comment>
<evidence type="ECO:0000256" key="6">
    <source>
        <dbReference type="ARBA" id="ARBA00038445"/>
    </source>
</evidence>
<dbReference type="GO" id="GO:0006465">
    <property type="term" value="P:signal peptide processing"/>
    <property type="evidence" value="ECO:0007669"/>
    <property type="project" value="InterPro"/>
</dbReference>
<feature type="domain" description="Peptidase S26" evidence="10">
    <location>
        <begin position="167"/>
        <end position="217"/>
    </location>
</feature>
<dbReference type="STRING" id="337451.A0A443PZL3"/>
<dbReference type="GO" id="GO:0004252">
    <property type="term" value="F:serine-type endopeptidase activity"/>
    <property type="evidence" value="ECO:0007669"/>
    <property type="project" value="InterPro"/>
</dbReference>
<dbReference type="PANTHER" id="PTHR12383:SF16">
    <property type="entry name" value="MITOCHONDRIAL INNER MEMBRANE PROTEASE SUBUNIT 1"/>
    <property type="match status" value="1"/>
</dbReference>
<evidence type="ECO:0000256" key="2">
    <source>
        <dbReference type="ARBA" id="ARBA00022792"/>
    </source>
</evidence>
<dbReference type="FunFam" id="2.10.109.10:FF:000014">
    <property type="entry name" value="Inner membrane protease subunit 1"/>
    <property type="match status" value="1"/>
</dbReference>
<protein>
    <submittedName>
        <fullName evidence="11">Peptidase S26A</fullName>
    </submittedName>
</protein>
<dbReference type="InterPro" id="IPR036286">
    <property type="entry name" value="LexA/Signal_pep-like_sf"/>
</dbReference>
<gene>
    <name evidence="11" type="ORF">CKAN_02553700</name>
</gene>
<dbReference type="GO" id="GO:0006627">
    <property type="term" value="P:protein processing involved in protein targeting to mitochondrion"/>
    <property type="evidence" value="ECO:0007669"/>
    <property type="project" value="TreeGrafter"/>
</dbReference>
<evidence type="ECO:0000313" key="12">
    <source>
        <dbReference type="Proteomes" id="UP000283530"/>
    </source>
</evidence>
<evidence type="ECO:0000259" key="10">
    <source>
        <dbReference type="Pfam" id="PF10502"/>
    </source>
</evidence>
<evidence type="ECO:0000256" key="5">
    <source>
        <dbReference type="ARBA" id="ARBA00023136"/>
    </source>
</evidence>
<comment type="similarity">
    <text evidence="6">Belongs to the peptidase S26 family. IMP1 subfamily.</text>
</comment>
<dbReference type="EMBL" id="QPKB01000012">
    <property type="protein sequence ID" value="RWR96168.1"/>
    <property type="molecule type" value="Genomic_DNA"/>
</dbReference>
<dbReference type="Gene3D" id="2.10.109.10">
    <property type="entry name" value="Umud Fragment, subunit A"/>
    <property type="match status" value="1"/>
</dbReference>
<evidence type="ECO:0000256" key="7">
    <source>
        <dbReference type="ARBA" id="ARBA00054895"/>
    </source>
</evidence>
<evidence type="ECO:0000256" key="3">
    <source>
        <dbReference type="ARBA" id="ARBA00022801"/>
    </source>
</evidence>
<comment type="subcellular location">
    <subcellularLocation>
        <location evidence="1">Mitochondrion inner membrane</location>
    </subcellularLocation>
</comment>
<keyword evidence="3" id="KW-0378">Hydrolase</keyword>
<dbReference type="PANTHER" id="PTHR12383">
    <property type="entry name" value="PROTEASE FAMILY S26 MITOCHONDRIAL INNER MEMBRANE PROTEASE-RELATED"/>
    <property type="match status" value="1"/>
</dbReference>
<dbReference type="CDD" id="cd06530">
    <property type="entry name" value="S26_SPase_I"/>
    <property type="match status" value="1"/>
</dbReference>
<name>A0A443PZL3_9MAGN</name>
<dbReference type="Proteomes" id="UP000283530">
    <property type="component" value="Unassembled WGS sequence"/>
</dbReference>
<evidence type="ECO:0000256" key="4">
    <source>
        <dbReference type="ARBA" id="ARBA00023128"/>
    </source>
</evidence>
<accession>A0A443PZL3</accession>
<keyword evidence="5" id="KW-0472">Membrane</keyword>
<dbReference type="InterPro" id="IPR052064">
    <property type="entry name" value="Mito_IMP1_subunit"/>
</dbReference>
<dbReference type="AlphaFoldDB" id="A0A443PZL3"/>
<dbReference type="GO" id="GO:0042720">
    <property type="term" value="C:mitochondrial inner membrane peptidase complex"/>
    <property type="evidence" value="ECO:0007669"/>
    <property type="project" value="TreeGrafter"/>
</dbReference>
<proteinExistence type="inferred from homology"/>
<feature type="domain" description="Peptidase S26" evidence="10">
    <location>
        <begin position="88"/>
        <end position="165"/>
    </location>
</feature>
<keyword evidence="4" id="KW-0496">Mitochondrion</keyword>
<dbReference type="NCBIfam" id="TIGR02227">
    <property type="entry name" value="sigpep_I_bact"/>
    <property type="match status" value="1"/>
</dbReference>
<dbReference type="OrthoDB" id="308440at2759"/>
<evidence type="ECO:0000313" key="11">
    <source>
        <dbReference type="EMBL" id="RWR96168.1"/>
    </source>
</evidence>
<evidence type="ECO:0000256" key="1">
    <source>
        <dbReference type="ARBA" id="ARBA00004273"/>
    </source>
</evidence>
<evidence type="ECO:0000256" key="9">
    <source>
        <dbReference type="PIRSR" id="PIRSR600223-1"/>
    </source>
</evidence>
<keyword evidence="2" id="KW-0999">Mitochondrion inner membrane</keyword>
<dbReference type="InterPro" id="IPR019533">
    <property type="entry name" value="Peptidase_S26"/>
</dbReference>
<reference evidence="11 12" key="1">
    <citation type="journal article" date="2019" name="Nat. Plants">
        <title>Stout camphor tree genome fills gaps in understanding of flowering plant genome evolution.</title>
        <authorList>
            <person name="Chaw S.M."/>
            <person name="Liu Y.C."/>
            <person name="Wu Y.W."/>
            <person name="Wang H.Y."/>
            <person name="Lin C.I."/>
            <person name="Wu C.S."/>
            <person name="Ke H.M."/>
            <person name="Chang L.Y."/>
            <person name="Hsu C.Y."/>
            <person name="Yang H.T."/>
            <person name="Sudianto E."/>
            <person name="Hsu M.H."/>
            <person name="Wu K.P."/>
            <person name="Wang L.N."/>
            <person name="Leebens-Mack J.H."/>
            <person name="Tsai I.J."/>
        </authorList>
    </citation>
    <scope>NUCLEOTIDE SEQUENCE [LARGE SCALE GENOMIC DNA]</scope>
    <source>
        <strain evidence="12">cv. Chaw 1501</strain>
        <tissue evidence="11">Young leaves</tissue>
    </source>
</reference>
<comment type="subunit">
    <text evidence="8">Heterodimer of 2 subunits, IMP1A/B and IMP12.</text>
</comment>
<evidence type="ECO:0000256" key="8">
    <source>
        <dbReference type="ARBA" id="ARBA00064368"/>
    </source>
</evidence>
<sequence length="335" mass="37851">MPPKQNRQNPVGAEAVCNPLSPPPRLQPYHRLLQLFIDKLQISILSDRTDKGIILMESMRSLVKRVQDLPWRSVAKEGIERSFLLAKFLCFCHVTNNYICSIALVCGPSMLPTLNLTGDLVLVERISPRINGVGHGDIVLVRSPENPRKTITKRITGMEGDSVTFAYDPWQHDRWKTIIVPKGHVWVQGDNVFASNDSRNFGPVPYALVQGKALMRVCSSFLLSLYNSIELKTYNFIYGHQVLLGRWGQGCSMYSSHLQEPGCNWQKIHLVCISIKIHCARLFKLLLANQKVETDALQQVTVLKIMEIVLKVYLQEDNNFPEGYSAAGSHYADFS</sequence>
<dbReference type="InterPro" id="IPR000223">
    <property type="entry name" value="Pept_S26A_signal_pept_1"/>
</dbReference>